<accession>A0ACB8VBE6</accession>
<proteinExistence type="predicted"/>
<gene>
    <name evidence="1" type="ORF">L3Q82_020184</name>
</gene>
<organism evidence="1 2">
    <name type="scientific">Scortum barcoo</name>
    <name type="common">barcoo grunter</name>
    <dbReference type="NCBI Taxonomy" id="214431"/>
    <lineage>
        <taxon>Eukaryota</taxon>
        <taxon>Metazoa</taxon>
        <taxon>Chordata</taxon>
        <taxon>Craniata</taxon>
        <taxon>Vertebrata</taxon>
        <taxon>Euteleostomi</taxon>
        <taxon>Actinopterygii</taxon>
        <taxon>Neopterygii</taxon>
        <taxon>Teleostei</taxon>
        <taxon>Neoteleostei</taxon>
        <taxon>Acanthomorphata</taxon>
        <taxon>Eupercaria</taxon>
        <taxon>Centrarchiformes</taxon>
        <taxon>Terapontoidei</taxon>
        <taxon>Terapontidae</taxon>
        <taxon>Scortum</taxon>
    </lineage>
</organism>
<dbReference type="EMBL" id="CM041553">
    <property type="protein sequence ID" value="KAI3352695.1"/>
    <property type="molecule type" value="Genomic_DNA"/>
</dbReference>
<reference evidence="1" key="1">
    <citation type="submission" date="2022-04" db="EMBL/GenBank/DDBJ databases">
        <title>Jade perch genome.</title>
        <authorList>
            <person name="Chao B."/>
        </authorList>
    </citation>
    <scope>NUCLEOTIDE SEQUENCE</scope>
    <source>
        <strain evidence="1">CB-2022</strain>
    </source>
</reference>
<sequence length="1706" mass="193226">MSGVASTLAKKRALAAGFGTNANAVPYLNQDFAALRAESLSAGRLFSDPTFPAAPEALGFNDLGKNSYKVRGVTWKRPTELVSNPEFIVGGATRTDICQGALGDCWLLAAIASLTLNEYVMARVVPTNQGFGDDYAGIFHFQFWQFGEWVDVVIDDRLPVKDGELLFVHSAEGREFWSALLEKAYAKMNGCYEALSGGSTTEGFEDFTGGIAENYDLQRPPSNLFQIIKKALEAGGLLGCSIDITSAADSEAVTRQKLVKGHAYSLTGAVEVNYRGRQEKLVRMRNPWGQVEWTGAWSDGSSEWNYVQGDCPHANAEDGEFWMSYNDFLRHYSRIEVCTLTPDTIEDDSVKHWSVSKFDGSWRRGSTAGGCRNHPCKYLKTWRQEGDERFVKSSQVPHRPVFMEVDWHLSSCQSTSMKTGLGKTFTGEEKALPELPSSSAGRLLRDTFWMNPQFVIKLEEEDDDPDDGEVGCSFVVGLIQKNRRRLRKQGEDMHTIGFAIYEVPKQADPRLPDLSVAQRVNMIFPPQFHGQREVHLDKNYFLTHAQTARSETFINLREVCSRFKLPPGEYLIVPSTFEPHKDGDFCIRVFSEKQSETQPCDDPVSADLDDEMVSDKDVDAGFRGLFSKLAGDDMEISAAELQTILNKIVGKRTDIKTDGFSLDTCRVMVNLMDDSGNGKLGLGEFATLWKKVQRYLSIYKKNDIDNSGTMSTPEMRVAFKDAGFTLNNTIYQLLVARYSDPDMTIDFDNFVGCLMRLEMMFRVFKKLDAHNSGSIELNFNQVRSSKAETACPMFCMLIDQDPNDYPDVCCKLIGRRSGTNWNLLPCPHRKQEVKRKTERYRYYSVLRVLRILRILRVHESTASQPDRNRQTVRQTDRLCGVILRMFGGVSCQIQRDRLRAEGLGLVQQAVRYLNQDFQALKEDCLQSGSLFQDPMFPAEPGSLGFKELGPFTAKTRGVEWKRPTELTDDPQFIVRGATRTDVCQGALGDCWLLAAIGSLTLNDRLLHRVVPHGQSFSHEYAGIFHFQFWQFGEWVDVVIDDRLPVKDGELLFVHSAEGSEFWSALLEKAYAKLNGSYEALSGGSTTEGFEDFTGGVSETYELKKAPKDLYRIISKALERESLLGCSIDITSAFDMEAVTFKKLVKGHAYSVTGLRQVEYRGRQERLIRIRNPWGQVEWTGAWSDNSSEWSAVDLAEKDELLCKMEDGEFWMSFQEFLRQFSRLEICNLTPDALSEDSTSFWTTVMFEGGWRRGSTAGGCRNHPNTFWINPQYKISLLEEDDDPEDDEAACSFLVALMQKDRRRYRRHGQDVHTIGFAIYEVRGHRVGIPEEYRGCPSIHMKKDFFLRHSSCARSETFINLREVSARLRLPPGEYLIVPSTFEPSKEADFILRVFTEKQSETEEMDDTVVANFEEEEEVSESDVDDSFRSMFAQLSGDDMEISVRELRTILNRVVSKHRDLQSDGFSMESCRAMVSLMDGIFREFDLDKSGCMSSYEMRLALENGGFKLNNKLYQMLVARYADNEIIDFDNFTCCLVKLEAMFKVFHELDRDGTGSAELNIVEVTSKQTEQTWQQLQIKHKNICQSGQQPVKKCEMCLSKKVLSCKYVALKPPKNRRRPLTLEGNLHLKISHSRGALSSRQGRTKEEGQTGGPPQNESVCRSVPLFAVKWPRTFRAFDEETESADTETPEVRSELQSHRNPNLPGSA</sequence>
<name>A0ACB8VBE6_9TELE</name>
<dbReference type="Proteomes" id="UP000831701">
    <property type="component" value="Chromosome 23"/>
</dbReference>
<comment type="caution">
    <text evidence="1">The sequence shown here is derived from an EMBL/GenBank/DDBJ whole genome shotgun (WGS) entry which is preliminary data.</text>
</comment>
<evidence type="ECO:0000313" key="1">
    <source>
        <dbReference type="EMBL" id="KAI3352695.1"/>
    </source>
</evidence>
<evidence type="ECO:0000313" key="2">
    <source>
        <dbReference type="Proteomes" id="UP000831701"/>
    </source>
</evidence>
<protein>
    <submittedName>
        <fullName evidence="1">Uncharacterized protein</fullName>
    </submittedName>
</protein>
<keyword evidence="2" id="KW-1185">Reference proteome</keyword>